<dbReference type="Proteomes" id="UP001148662">
    <property type="component" value="Unassembled WGS sequence"/>
</dbReference>
<comment type="caution">
    <text evidence="1">The sequence shown here is derived from an EMBL/GenBank/DDBJ whole genome shotgun (WGS) entry which is preliminary data.</text>
</comment>
<protein>
    <submittedName>
        <fullName evidence="1">Uncharacterized protein</fullName>
    </submittedName>
</protein>
<evidence type="ECO:0000313" key="1">
    <source>
        <dbReference type="EMBL" id="KAJ3557403.1"/>
    </source>
</evidence>
<accession>A0ACC1TBC4</accession>
<gene>
    <name evidence="1" type="ORF">NM688_g1486</name>
</gene>
<dbReference type="EMBL" id="JANHOG010000160">
    <property type="protein sequence ID" value="KAJ3557403.1"/>
    <property type="molecule type" value="Genomic_DNA"/>
</dbReference>
<organism evidence="1 2">
    <name type="scientific">Phlebia brevispora</name>
    <dbReference type="NCBI Taxonomy" id="194682"/>
    <lineage>
        <taxon>Eukaryota</taxon>
        <taxon>Fungi</taxon>
        <taxon>Dikarya</taxon>
        <taxon>Basidiomycota</taxon>
        <taxon>Agaricomycotina</taxon>
        <taxon>Agaricomycetes</taxon>
        <taxon>Polyporales</taxon>
        <taxon>Meruliaceae</taxon>
        <taxon>Phlebia</taxon>
    </lineage>
</organism>
<proteinExistence type="predicted"/>
<evidence type="ECO:0000313" key="2">
    <source>
        <dbReference type="Proteomes" id="UP001148662"/>
    </source>
</evidence>
<sequence>MSQNSAKDKGDRSSVGPPQQSPSLVQSPSASGSILSLSPHSVPQPGSSPIPPPSTADMPKYADPKLFPFPGMKQLEEQLNRSKGLVASSSSPDVMAPGPIEAIPSSSSSSSATTKSPQAPRDRKLSHQASDSRLLVSRFMGISTSSGPSSANNQSMDYFSLNSPTSPTTNGGSGSMKLPTTREGVKKWLKKWTPQPSAPPTPATTSAEPRPHLAQKKPSLSDLHALITGRKDDLSSDWEEIGYDKAKTPTSAVSQLHEELQEDPKLPKIRENVPEPVPQALPPVTPSSPTPPEFERSPNGVTPYLPLPSPAEITSSGTPDPRSSLDEYNYRSTSESMSSGVSSSPNSPEITTSEPSKGAIMLERLDEILGRGSKSSVWPISLDDPPRKLVLSSPVLQVANANTVKDRFLFLFNDILVIAKPVVQEQDVLLDGSKPTPMDRKFIVKSVALLREVKFNADRDESRTKASACVSPTRHPIIRNFVHHFTKDPDYAITNLFSKSNSRDDPIALGQLMFRTTDLDRVRLGEYLSKRTSKVVLKAYLDSFGFTGLRIDKALRVFLLSLWVPPKALDYLVDFFASRWYEANTSIVAWDRDLAMRLTRAIVQLNDVMHGGIAQTPGMTGYPKRNIISRDFIDAFRRYDSRSLIADELLDKIYAAVRRERLSQARNTSAEHSANAALSGTFPISIKRPLPPRLTYRVQSEPIVLRIPSSDPHLSIQLFGQDLVFDPPVLSFAKSSEASFRVTGTSLGPKTIIMWRSGANALSYSGLPLSSPVMVERAFMRNTFQLAFMDHGIKRKYMFSVDDPLIRHQWTVSLKQEIERASASPTSSMIEPSGSSLRLQPAVENLAFQILQDTLTNADDYRSSTGLSPSAVDNALARLTGSFGKPSTNGQAGRRRSRVDGTTHGRSKSRSQMYHKHGAGKMEPEIDDDREASGDEYLRRDTFASQRPEERIWSGNDLQVVCRQNSTLPAVLAYLRVDNADNVDGASADPLPRP</sequence>
<name>A0ACC1TBC4_9APHY</name>
<keyword evidence="2" id="KW-1185">Reference proteome</keyword>
<reference evidence="1" key="1">
    <citation type="submission" date="2022-07" db="EMBL/GenBank/DDBJ databases">
        <title>Genome Sequence of Phlebia brevispora.</title>
        <authorList>
            <person name="Buettner E."/>
        </authorList>
    </citation>
    <scope>NUCLEOTIDE SEQUENCE</scope>
    <source>
        <strain evidence="1">MPL23</strain>
    </source>
</reference>